<accession>A0A844ZVG9</accession>
<sequence length="385" mass="42625">MRILAILLAALTGATQVSAQETIGGMEGVWRGTVGEQPIHACFNDDTGVYYYDRHLRPIFLRPDGARFAERIGWDKETSARWSITYSGADRVEGEWSDGERQLPIRLRAVPWTVADRHASACESQAFMGPRLAGGQIETEPATLGKAGYTKLTFVPPAHFSADDLSIQTIALDGTRYGDISINYALAFHLPRGTIGDAYAECFARPMAFRGVDGYFHKFVEPELITPRWLGVIESNSVECGGAHPSHWQSRRVFDRNSGKEIEVTSWLSDQAMDREILAEDTPDADVHTTLNQRFVDVLLRHWQPITDSASEDEREHRDSCMQAAGEQSYWNVGLAAQSEGLAFIPSLPHVIAVCAETVVVPWGELAPFLTMEGRAAMLSLQAND</sequence>
<dbReference type="AlphaFoldDB" id="A0A844ZVG9"/>
<evidence type="ECO:0000313" key="2">
    <source>
        <dbReference type="EMBL" id="MXO89529.1"/>
    </source>
</evidence>
<protein>
    <recommendedName>
        <fullName evidence="4">DUF3298 domain-containing protein</fullName>
    </recommendedName>
</protein>
<proteinExistence type="predicted"/>
<dbReference type="Proteomes" id="UP000442714">
    <property type="component" value="Unassembled WGS sequence"/>
</dbReference>
<gene>
    <name evidence="2" type="ORF">GRI41_01710</name>
</gene>
<comment type="caution">
    <text evidence="2">The sequence shown here is derived from an EMBL/GenBank/DDBJ whole genome shotgun (WGS) entry which is preliminary data.</text>
</comment>
<keyword evidence="3" id="KW-1185">Reference proteome</keyword>
<name>A0A844ZVG9_9SPHN</name>
<organism evidence="2 3">
    <name type="scientific">Pontixanthobacter aquaemixtae</name>
    <dbReference type="NCBI Taxonomy" id="1958940"/>
    <lineage>
        <taxon>Bacteria</taxon>
        <taxon>Pseudomonadati</taxon>
        <taxon>Pseudomonadota</taxon>
        <taxon>Alphaproteobacteria</taxon>
        <taxon>Sphingomonadales</taxon>
        <taxon>Erythrobacteraceae</taxon>
        <taxon>Pontixanthobacter</taxon>
    </lineage>
</organism>
<reference evidence="2 3" key="1">
    <citation type="submission" date="2019-12" db="EMBL/GenBank/DDBJ databases">
        <title>Genomic-based taxomic classification of the family Erythrobacteraceae.</title>
        <authorList>
            <person name="Xu L."/>
        </authorList>
    </citation>
    <scope>NUCLEOTIDE SEQUENCE [LARGE SCALE GENOMIC DNA]</scope>
    <source>
        <strain evidence="2 3">KCTC 52763</strain>
    </source>
</reference>
<evidence type="ECO:0008006" key="4">
    <source>
        <dbReference type="Google" id="ProtNLM"/>
    </source>
</evidence>
<evidence type="ECO:0000256" key="1">
    <source>
        <dbReference type="SAM" id="SignalP"/>
    </source>
</evidence>
<keyword evidence="1" id="KW-0732">Signal</keyword>
<feature type="signal peptide" evidence="1">
    <location>
        <begin position="1"/>
        <end position="19"/>
    </location>
</feature>
<evidence type="ECO:0000313" key="3">
    <source>
        <dbReference type="Proteomes" id="UP000442714"/>
    </source>
</evidence>
<dbReference type="EMBL" id="WTYX01000001">
    <property type="protein sequence ID" value="MXO89529.1"/>
    <property type="molecule type" value="Genomic_DNA"/>
</dbReference>
<feature type="chain" id="PRO_5032491182" description="DUF3298 domain-containing protein" evidence="1">
    <location>
        <begin position="20"/>
        <end position="385"/>
    </location>
</feature>